<evidence type="ECO:0000256" key="1">
    <source>
        <dbReference type="ARBA" id="ARBA00004651"/>
    </source>
</evidence>
<evidence type="ECO:0000256" key="5">
    <source>
        <dbReference type="ARBA" id="ARBA00022989"/>
    </source>
</evidence>
<keyword evidence="2" id="KW-0813">Transport</keyword>
<evidence type="ECO:0000256" key="2">
    <source>
        <dbReference type="ARBA" id="ARBA00022448"/>
    </source>
</evidence>
<feature type="transmembrane region" description="Helical" evidence="7">
    <location>
        <begin position="314"/>
        <end position="334"/>
    </location>
</feature>
<dbReference type="GO" id="GO:0005886">
    <property type="term" value="C:plasma membrane"/>
    <property type="evidence" value="ECO:0007669"/>
    <property type="project" value="UniProtKB-SubCell"/>
</dbReference>
<dbReference type="RefSeq" id="WP_091199167.1">
    <property type="nucleotide sequence ID" value="NZ_LT594324.1"/>
</dbReference>
<evidence type="ECO:0000256" key="7">
    <source>
        <dbReference type="SAM" id="Phobius"/>
    </source>
</evidence>
<evidence type="ECO:0000313" key="10">
    <source>
        <dbReference type="Proteomes" id="UP000198765"/>
    </source>
</evidence>
<dbReference type="AlphaFoldDB" id="A0A1A9A9B2"/>
<dbReference type="PATRIC" id="fig|299146.4.peg.4664"/>
<proteinExistence type="predicted"/>
<evidence type="ECO:0000256" key="4">
    <source>
        <dbReference type="ARBA" id="ARBA00022692"/>
    </source>
</evidence>
<feature type="transmembrane region" description="Helical" evidence="7">
    <location>
        <begin position="354"/>
        <end position="378"/>
    </location>
</feature>
<evidence type="ECO:0000259" key="8">
    <source>
        <dbReference type="PROSITE" id="PS50850"/>
    </source>
</evidence>
<dbReference type="InterPro" id="IPR036259">
    <property type="entry name" value="MFS_trans_sf"/>
</dbReference>
<gene>
    <name evidence="9" type="ORF">GA0070621_4512</name>
</gene>
<dbReference type="GO" id="GO:0022857">
    <property type="term" value="F:transmembrane transporter activity"/>
    <property type="evidence" value="ECO:0007669"/>
    <property type="project" value="InterPro"/>
</dbReference>
<dbReference type="SUPFAM" id="SSF103473">
    <property type="entry name" value="MFS general substrate transporter"/>
    <property type="match status" value="1"/>
</dbReference>
<keyword evidence="6 7" id="KW-0472">Membrane</keyword>
<dbReference type="EMBL" id="LT594324">
    <property type="protein sequence ID" value="SBT52710.1"/>
    <property type="molecule type" value="Genomic_DNA"/>
</dbReference>
<dbReference type="PANTHER" id="PTHR23517:SF2">
    <property type="entry name" value="MULTIDRUG RESISTANCE PROTEIN MDTH"/>
    <property type="match status" value="1"/>
</dbReference>
<sequence length="428" mass="44510">MLRRALPARPEARRILLGTLLSAIGRGLTLPFLFIYLTDVRGLTDTQAGLVIGWFGAVTLALSPLGGTLIDRFGARRVVLPCLLVEAVGTGSLALVDSLGTAFAVSTLIAVGGSALWSGQTTILASLTGDGERQRVFGLQFALLNLGIGVGGLISGAVVDIARPVTFQAIYLLDALSYLTPGLILLTLPHVGHRLAQGRAAEGPHRSTGGYLTVLRDRPFRRLVIFGLVLTTCGYAQIEVGFAAFSIRVVEVTPRVVAWALAANTVMIVLSQLLVIRRMEGRSRTRALAAVGAVFATAWLVLGAAGLIGTSNALIAALGVVACSAIFGFGETMLSPVMPALTNALATDELRGRYNAMSSMIFGISGIIGPVTAGPLLGVAHGRLWVAFVVGGCLLASALALSLRRLLTTAQDGRATGTPTRDPEPVAA</sequence>
<feature type="domain" description="Major facilitator superfamily (MFS) profile" evidence="8">
    <location>
        <begin position="11"/>
        <end position="410"/>
    </location>
</feature>
<dbReference type="Gene3D" id="1.20.1250.20">
    <property type="entry name" value="MFS general substrate transporter like domains"/>
    <property type="match status" value="1"/>
</dbReference>
<dbReference type="InterPro" id="IPR020846">
    <property type="entry name" value="MFS_dom"/>
</dbReference>
<protein>
    <submittedName>
        <fullName evidence="9">Na+/melibiose symporter</fullName>
    </submittedName>
</protein>
<dbReference type="InterPro" id="IPR050171">
    <property type="entry name" value="MFS_Transporters"/>
</dbReference>
<dbReference type="InterPro" id="IPR011701">
    <property type="entry name" value="MFS"/>
</dbReference>
<keyword evidence="10" id="KW-1185">Reference proteome</keyword>
<feature type="transmembrane region" description="Helical" evidence="7">
    <location>
        <begin position="165"/>
        <end position="188"/>
    </location>
</feature>
<feature type="transmembrane region" description="Helical" evidence="7">
    <location>
        <begin position="223"/>
        <end position="250"/>
    </location>
</feature>
<feature type="transmembrane region" description="Helical" evidence="7">
    <location>
        <begin position="12"/>
        <end position="36"/>
    </location>
</feature>
<feature type="transmembrane region" description="Helical" evidence="7">
    <location>
        <begin position="137"/>
        <end position="159"/>
    </location>
</feature>
<dbReference type="PANTHER" id="PTHR23517">
    <property type="entry name" value="RESISTANCE PROTEIN MDTM, PUTATIVE-RELATED-RELATED"/>
    <property type="match status" value="1"/>
</dbReference>
<organism evidence="9 10">
    <name type="scientific">Micromonospora narathiwatensis</name>
    <dbReference type="NCBI Taxonomy" id="299146"/>
    <lineage>
        <taxon>Bacteria</taxon>
        <taxon>Bacillati</taxon>
        <taxon>Actinomycetota</taxon>
        <taxon>Actinomycetes</taxon>
        <taxon>Micromonosporales</taxon>
        <taxon>Micromonosporaceae</taxon>
        <taxon>Micromonospora</taxon>
    </lineage>
</organism>
<feature type="transmembrane region" description="Helical" evidence="7">
    <location>
        <begin position="287"/>
        <end position="308"/>
    </location>
</feature>
<evidence type="ECO:0000256" key="6">
    <source>
        <dbReference type="ARBA" id="ARBA00023136"/>
    </source>
</evidence>
<feature type="transmembrane region" description="Helical" evidence="7">
    <location>
        <begin position="48"/>
        <end position="66"/>
    </location>
</feature>
<evidence type="ECO:0000313" key="9">
    <source>
        <dbReference type="EMBL" id="SBT52710.1"/>
    </source>
</evidence>
<keyword evidence="4 7" id="KW-0812">Transmembrane</keyword>
<evidence type="ECO:0000256" key="3">
    <source>
        <dbReference type="ARBA" id="ARBA00022475"/>
    </source>
</evidence>
<dbReference type="PROSITE" id="PS50850">
    <property type="entry name" value="MFS"/>
    <property type="match status" value="1"/>
</dbReference>
<feature type="transmembrane region" description="Helical" evidence="7">
    <location>
        <begin position="256"/>
        <end position="275"/>
    </location>
</feature>
<dbReference type="Pfam" id="PF07690">
    <property type="entry name" value="MFS_1"/>
    <property type="match status" value="1"/>
</dbReference>
<dbReference type="Proteomes" id="UP000198765">
    <property type="component" value="Chromosome I"/>
</dbReference>
<comment type="subcellular location">
    <subcellularLocation>
        <location evidence="1">Cell membrane</location>
        <topology evidence="1">Multi-pass membrane protein</topology>
    </subcellularLocation>
</comment>
<dbReference type="OrthoDB" id="4109786at2"/>
<keyword evidence="3" id="KW-1003">Cell membrane</keyword>
<reference evidence="9 10" key="1">
    <citation type="submission" date="2016-06" db="EMBL/GenBank/DDBJ databases">
        <authorList>
            <person name="Kjaerup R.B."/>
            <person name="Dalgaard T.S."/>
            <person name="Juul-Madsen H.R."/>
        </authorList>
    </citation>
    <scope>NUCLEOTIDE SEQUENCE [LARGE SCALE GENOMIC DNA]</scope>
    <source>
        <strain evidence="9 10">DSM 45248</strain>
    </source>
</reference>
<feature type="transmembrane region" description="Helical" evidence="7">
    <location>
        <begin position="384"/>
        <end position="403"/>
    </location>
</feature>
<name>A0A1A9A9B2_9ACTN</name>
<keyword evidence="5 7" id="KW-1133">Transmembrane helix</keyword>
<feature type="transmembrane region" description="Helical" evidence="7">
    <location>
        <begin position="102"/>
        <end position="125"/>
    </location>
</feature>
<accession>A0A1A9A9B2</accession>